<dbReference type="Pfam" id="PF06865">
    <property type="entry name" value="Ppnp"/>
    <property type="match status" value="1"/>
</dbReference>
<evidence type="ECO:0000256" key="1">
    <source>
        <dbReference type="ARBA" id="ARBA00022676"/>
    </source>
</evidence>
<dbReference type="GO" id="GO:0004731">
    <property type="term" value="F:purine-nucleoside phosphorylase activity"/>
    <property type="evidence" value="ECO:0007669"/>
    <property type="project" value="UniProtKB-UniRule"/>
</dbReference>
<evidence type="ECO:0000256" key="2">
    <source>
        <dbReference type="ARBA" id="ARBA00022679"/>
    </source>
</evidence>
<proteinExistence type="inferred from homology"/>
<dbReference type="RefSeq" id="WP_086962545.1">
    <property type="nucleotide sequence ID" value="NZ_CP021376.1"/>
</dbReference>
<name>A0A1Y0CV67_9GAMM</name>
<comment type="catalytic activity">
    <reaction evidence="3">
        <text>cytidine + phosphate = cytosine + alpha-D-ribose 1-phosphate</text>
        <dbReference type="Rhea" id="RHEA:52540"/>
        <dbReference type="ChEBI" id="CHEBI:16040"/>
        <dbReference type="ChEBI" id="CHEBI:17562"/>
        <dbReference type="ChEBI" id="CHEBI:43474"/>
        <dbReference type="ChEBI" id="CHEBI:57720"/>
        <dbReference type="EC" id="2.4.2.2"/>
    </reaction>
</comment>
<dbReference type="EC" id="2.4.2.1" evidence="3"/>
<reference evidence="5" key="1">
    <citation type="submission" date="2017-05" db="EMBL/GenBank/DDBJ databases">
        <authorList>
            <person name="Sung H."/>
        </authorList>
    </citation>
    <scope>NUCLEOTIDE SEQUENCE [LARGE SCALE GENOMIC DNA]</scope>
    <source>
        <strain evidence="5">AMac2203</strain>
    </source>
</reference>
<dbReference type="Gene3D" id="2.60.120.10">
    <property type="entry name" value="Jelly Rolls"/>
    <property type="match status" value="1"/>
</dbReference>
<comment type="function">
    <text evidence="3">Catalyzes the phosphorolysis of diverse nucleosides, yielding D-ribose 1-phosphate and the respective free bases. Can use uridine, adenosine, guanosine, cytidine, thymidine, inosine and xanthosine as substrates. Also catalyzes the reverse reactions.</text>
</comment>
<protein>
    <recommendedName>
        <fullName evidence="3">Pyrimidine/purine nucleoside phosphorylase</fullName>
        <ecNumber evidence="3">2.4.2.1</ecNumber>
        <ecNumber evidence="3">2.4.2.2</ecNumber>
    </recommendedName>
    <alternativeName>
        <fullName evidence="3">Adenosine phosphorylase</fullName>
    </alternativeName>
    <alternativeName>
        <fullName evidence="3">Cytidine phosphorylase</fullName>
    </alternativeName>
    <alternativeName>
        <fullName evidence="3">Guanosine phosphorylase</fullName>
    </alternativeName>
    <alternativeName>
        <fullName evidence="3">Inosine phosphorylase</fullName>
    </alternativeName>
    <alternativeName>
        <fullName evidence="3">Thymidine phosphorylase</fullName>
    </alternativeName>
    <alternativeName>
        <fullName evidence="3">Uridine phosphorylase</fullName>
    </alternativeName>
    <alternativeName>
        <fullName evidence="3">Xanthosine phosphorylase</fullName>
    </alternativeName>
</protein>
<dbReference type="CDD" id="cd20296">
    <property type="entry name" value="cupin_PpnP-like"/>
    <property type="match status" value="1"/>
</dbReference>
<comment type="catalytic activity">
    <reaction evidence="3">
        <text>inosine + phosphate = alpha-D-ribose 1-phosphate + hypoxanthine</text>
        <dbReference type="Rhea" id="RHEA:27646"/>
        <dbReference type="ChEBI" id="CHEBI:17368"/>
        <dbReference type="ChEBI" id="CHEBI:17596"/>
        <dbReference type="ChEBI" id="CHEBI:43474"/>
        <dbReference type="ChEBI" id="CHEBI:57720"/>
        <dbReference type="EC" id="2.4.2.1"/>
    </reaction>
</comment>
<dbReference type="PANTHER" id="PTHR36540:SF1">
    <property type="entry name" value="PYRIMIDINE_PURINE NUCLEOSIDE PHOSPHORYLASE"/>
    <property type="match status" value="1"/>
</dbReference>
<comment type="catalytic activity">
    <reaction evidence="3">
        <text>adenosine + phosphate = alpha-D-ribose 1-phosphate + adenine</text>
        <dbReference type="Rhea" id="RHEA:27642"/>
        <dbReference type="ChEBI" id="CHEBI:16335"/>
        <dbReference type="ChEBI" id="CHEBI:16708"/>
        <dbReference type="ChEBI" id="CHEBI:43474"/>
        <dbReference type="ChEBI" id="CHEBI:57720"/>
        <dbReference type="EC" id="2.4.2.1"/>
    </reaction>
</comment>
<dbReference type="OrthoDB" id="9793848at2"/>
<sequence>MSQFSNVTVIKQANIYDNGKVTSRELLFNDGSRKTLGIMLPGEYSFTTDKAELMEILTGELSVQLAQTTSWQVISAGQSFSVPAQSSFKLRVSLLVDYCCSYLD</sequence>
<accession>A0A1Y0CV67</accession>
<evidence type="ECO:0000256" key="3">
    <source>
        <dbReference type="HAMAP-Rule" id="MF_01537"/>
    </source>
</evidence>
<gene>
    <name evidence="3" type="primary">ppnP</name>
    <name evidence="4" type="ORF">CBP12_02235</name>
</gene>
<dbReference type="GO" id="GO:0005829">
    <property type="term" value="C:cytosol"/>
    <property type="evidence" value="ECO:0007669"/>
    <property type="project" value="TreeGrafter"/>
</dbReference>
<keyword evidence="2 3" id="KW-0808">Transferase</keyword>
<evidence type="ECO:0000313" key="5">
    <source>
        <dbReference type="Proteomes" id="UP000243793"/>
    </source>
</evidence>
<comment type="catalytic activity">
    <reaction evidence="3">
        <text>uridine + phosphate = alpha-D-ribose 1-phosphate + uracil</text>
        <dbReference type="Rhea" id="RHEA:24388"/>
        <dbReference type="ChEBI" id="CHEBI:16704"/>
        <dbReference type="ChEBI" id="CHEBI:17568"/>
        <dbReference type="ChEBI" id="CHEBI:43474"/>
        <dbReference type="ChEBI" id="CHEBI:57720"/>
        <dbReference type="EC" id="2.4.2.2"/>
    </reaction>
</comment>
<dbReference type="EMBL" id="CP021376">
    <property type="protein sequence ID" value="ART79108.1"/>
    <property type="molecule type" value="Genomic_DNA"/>
</dbReference>
<dbReference type="InterPro" id="IPR011051">
    <property type="entry name" value="RmlC_Cupin_sf"/>
</dbReference>
<dbReference type="SUPFAM" id="SSF51182">
    <property type="entry name" value="RmlC-like cupins"/>
    <property type="match status" value="1"/>
</dbReference>
<dbReference type="HAMAP" id="MF_01537">
    <property type="entry name" value="Nucleos_phosphorylase_PpnP"/>
    <property type="match status" value="1"/>
</dbReference>
<dbReference type="InterPro" id="IPR014710">
    <property type="entry name" value="RmlC-like_jellyroll"/>
</dbReference>
<comment type="catalytic activity">
    <reaction evidence="3">
        <text>a purine D-ribonucleoside + phosphate = a purine nucleobase + alpha-D-ribose 1-phosphate</text>
        <dbReference type="Rhea" id="RHEA:19805"/>
        <dbReference type="ChEBI" id="CHEBI:26386"/>
        <dbReference type="ChEBI" id="CHEBI:43474"/>
        <dbReference type="ChEBI" id="CHEBI:57720"/>
        <dbReference type="ChEBI" id="CHEBI:142355"/>
        <dbReference type="EC" id="2.4.2.1"/>
    </reaction>
</comment>
<dbReference type="KEGG" id="ocm:CBP12_02235"/>
<dbReference type="InterPro" id="IPR009664">
    <property type="entry name" value="Ppnp"/>
</dbReference>
<keyword evidence="1 3" id="KW-0328">Glycosyltransferase</keyword>
<dbReference type="PANTHER" id="PTHR36540">
    <property type="entry name" value="PYRIMIDINE/PURINE NUCLEOSIDE PHOSPHORYLASE"/>
    <property type="match status" value="1"/>
</dbReference>
<dbReference type="Proteomes" id="UP000243793">
    <property type="component" value="Chromosome"/>
</dbReference>
<dbReference type="AlphaFoldDB" id="A0A1Y0CV67"/>
<dbReference type="GO" id="GO:0004850">
    <property type="term" value="F:uridine phosphorylase activity"/>
    <property type="evidence" value="ECO:0007669"/>
    <property type="project" value="RHEA"/>
</dbReference>
<comment type="similarity">
    <text evidence="3">Belongs to the nucleoside phosphorylase PpnP family.</text>
</comment>
<comment type="catalytic activity">
    <reaction evidence="3">
        <text>guanosine + phosphate = alpha-D-ribose 1-phosphate + guanine</text>
        <dbReference type="Rhea" id="RHEA:13233"/>
        <dbReference type="ChEBI" id="CHEBI:16235"/>
        <dbReference type="ChEBI" id="CHEBI:16750"/>
        <dbReference type="ChEBI" id="CHEBI:43474"/>
        <dbReference type="ChEBI" id="CHEBI:57720"/>
        <dbReference type="EC" id="2.4.2.1"/>
    </reaction>
</comment>
<comment type="catalytic activity">
    <reaction evidence="3">
        <text>thymidine + phosphate = 2-deoxy-alpha-D-ribose 1-phosphate + thymine</text>
        <dbReference type="Rhea" id="RHEA:16037"/>
        <dbReference type="ChEBI" id="CHEBI:17748"/>
        <dbReference type="ChEBI" id="CHEBI:17821"/>
        <dbReference type="ChEBI" id="CHEBI:43474"/>
        <dbReference type="ChEBI" id="CHEBI:57259"/>
        <dbReference type="EC" id="2.4.2.2"/>
    </reaction>
</comment>
<keyword evidence="5" id="KW-1185">Reference proteome</keyword>
<dbReference type="GO" id="GO:0009032">
    <property type="term" value="F:thymidine phosphorylase activity"/>
    <property type="evidence" value="ECO:0007669"/>
    <property type="project" value="RHEA"/>
</dbReference>
<comment type="catalytic activity">
    <reaction evidence="3">
        <text>xanthosine + phosphate = alpha-D-ribose 1-phosphate + xanthine</text>
        <dbReference type="Rhea" id="RHEA:27638"/>
        <dbReference type="ChEBI" id="CHEBI:17712"/>
        <dbReference type="ChEBI" id="CHEBI:18107"/>
        <dbReference type="ChEBI" id="CHEBI:43474"/>
        <dbReference type="ChEBI" id="CHEBI:57720"/>
        <dbReference type="EC" id="2.4.2.1"/>
    </reaction>
</comment>
<organism evidence="4 5">
    <name type="scientific">Oceanisphaera avium</name>
    <dbReference type="NCBI Taxonomy" id="1903694"/>
    <lineage>
        <taxon>Bacteria</taxon>
        <taxon>Pseudomonadati</taxon>
        <taxon>Pseudomonadota</taxon>
        <taxon>Gammaproteobacteria</taxon>
        <taxon>Aeromonadales</taxon>
        <taxon>Aeromonadaceae</taxon>
        <taxon>Oceanisphaera</taxon>
    </lineage>
</organism>
<dbReference type="GO" id="GO:0047975">
    <property type="term" value="F:guanosine phosphorylase activity"/>
    <property type="evidence" value="ECO:0007669"/>
    <property type="project" value="RHEA"/>
</dbReference>
<evidence type="ECO:0000313" key="4">
    <source>
        <dbReference type="EMBL" id="ART79108.1"/>
    </source>
</evidence>
<dbReference type="EC" id="2.4.2.2" evidence="3"/>